<feature type="transmembrane region" description="Helical" evidence="7">
    <location>
        <begin position="6"/>
        <end position="26"/>
    </location>
</feature>
<evidence type="ECO:0000256" key="3">
    <source>
        <dbReference type="ARBA" id="ARBA00022475"/>
    </source>
</evidence>
<accession>A0ABV8MI63</accession>
<dbReference type="PANTHER" id="PTHR33508:SF1">
    <property type="entry name" value="UPF0056 MEMBRANE PROTEIN YHCE"/>
    <property type="match status" value="1"/>
</dbReference>
<evidence type="ECO:0000256" key="1">
    <source>
        <dbReference type="ARBA" id="ARBA00004651"/>
    </source>
</evidence>
<feature type="transmembrane region" description="Helical" evidence="7">
    <location>
        <begin position="63"/>
        <end position="89"/>
    </location>
</feature>
<comment type="caution">
    <text evidence="8">The sequence shown here is derived from an EMBL/GenBank/DDBJ whole genome shotgun (WGS) entry which is preliminary data.</text>
</comment>
<evidence type="ECO:0000256" key="4">
    <source>
        <dbReference type="ARBA" id="ARBA00022692"/>
    </source>
</evidence>
<dbReference type="Pfam" id="PF01914">
    <property type="entry name" value="MarC"/>
    <property type="match status" value="1"/>
</dbReference>
<keyword evidence="6 7" id="KW-0472">Membrane</keyword>
<evidence type="ECO:0000313" key="8">
    <source>
        <dbReference type="EMBL" id="MFC4157817.1"/>
    </source>
</evidence>
<evidence type="ECO:0000256" key="2">
    <source>
        <dbReference type="ARBA" id="ARBA00009784"/>
    </source>
</evidence>
<feature type="transmembrane region" description="Helical" evidence="7">
    <location>
        <begin position="142"/>
        <end position="163"/>
    </location>
</feature>
<dbReference type="Proteomes" id="UP001595791">
    <property type="component" value="Unassembled WGS sequence"/>
</dbReference>
<keyword evidence="9" id="KW-1185">Reference proteome</keyword>
<sequence length="211" mass="22269">MDALKTLISLLVIVNPIGAIPLFVSLTANHDPRDTKRTIRIAAMAVAMVLIVSALVGDWLIRFFGISIASFQVGGGILVLLVAISMLNAQVAPSKTTQQEQVEAEHKPNIAVVPLAIPLLTGPGAMSTVIIHAQKATHWYEYLYLVADGLLIGLITWGALNLAAPIARILGQTGINIATRLMGLLLAAIAVEFMTDGLTQLIPALRGPAGV</sequence>
<name>A0ABV8MI63_9NEIS</name>
<feature type="transmembrane region" description="Helical" evidence="7">
    <location>
        <begin position="110"/>
        <end position="130"/>
    </location>
</feature>
<feature type="transmembrane region" description="Helical" evidence="7">
    <location>
        <begin position="175"/>
        <end position="195"/>
    </location>
</feature>
<keyword evidence="5 7" id="KW-1133">Transmembrane helix</keyword>
<organism evidence="8 9">
    <name type="scientific">Chitinimonas lacunae</name>
    <dbReference type="NCBI Taxonomy" id="1963018"/>
    <lineage>
        <taxon>Bacteria</taxon>
        <taxon>Pseudomonadati</taxon>
        <taxon>Pseudomonadota</taxon>
        <taxon>Betaproteobacteria</taxon>
        <taxon>Neisseriales</taxon>
        <taxon>Chitinibacteraceae</taxon>
        <taxon>Chitinimonas</taxon>
    </lineage>
</organism>
<proteinExistence type="inferred from homology"/>
<dbReference type="EMBL" id="JBHSBU010000001">
    <property type="protein sequence ID" value="MFC4157817.1"/>
    <property type="molecule type" value="Genomic_DNA"/>
</dbReference>
<keyword evidence="3" id="KW-1003">Cell membrane</keyword>
<protein>
    <recommendedName>
        <fullName evidence="7">UPF0056 membrane protein</fullName>
    </recommendedName>
</protein>
<comment type="similarity">
    <text evidence="2 7">Belongs to the UPF0056 (MarC) family.</text>
</comment>
<evidence type="ECO:0000256" key="7">
    <source>
        <dbReference type="RuleBase" id="RU362048"/>
    </source>
</evidence>
<dbReference type="PANTHER" id="PTHR33508">
    <property type="entry name" value="UPF0056 MEMBRANE PROTEIN YHCE"/>
    <property type="match status" value="1"/>
</dbReference>
<dbReference type="RefSeq" id="WP_378159855.1">
    <property type="nucleotide sequence ID" value="NZ_JBHSBU010000001.1"/>
</dbReference>
<gene>
    <name evidence="8" type="ORF">ACFOW7_00465</name>
</gene>
<feature type="transmembrane region" description="Helical" evidence="7">
    <location>
        <begin position="38"/>
        <end position="57"/>
    </location>
</feature>
<dbReference type="InterPro" id="IPR002771">
    <property type="entry name" value="Multi_antbiot-R_MarC"/>
</dbReference>
<comment type="subcellular location">
    <subcellularLocation>
        <location evidence="1 7">Cell membrane</location>
        <topology evidence="1 7">Multi-pass membrane protein</topology>
    </subcellularLocation>
</comment>
<reference evidence="9" key="1">
    <citation type="journal article" date="2019" name="Int. J. Syst. Evol. Microbiol.">
        <title>The Global Catalogue of Microorganisms (GCM) 10K type strain sequencing project: providing services to taxonomists for standard genome sequencing and annotation.</title>
        <authorList>
            <consortium name="The Broad Institute Genomics Platform"/>
            <consortium name="The Broad Institute Genome Sequencing Center for Infectious Disease"/>
            <person name="Wu L."/>
            <person name="Ma J."/>
        </authorList>
    </citation>
    <scope>NUCLEOTIDE SEQUENCE [LARGE SCALE GENOMIC DNA]</scope>
    <source>
        <strain evidence="9">LMG 29894</strain>
    </source>
</reference>
<evidence type="ECO:0000256" key="5">
    <source>
        <dbReference type="ARBA" id="ARBA00022989"/>
    </source>
</evidence>
<dbReference type="NCBIfam" id="TIGR00427">
    <property type="entry name" value="NAAT family transporter"/>
    <property type="match status" value="1"/>
</dbReference>
<evidence type="ECO:0000256" key="6">
    <source>
        <dbReference type="ARBA" id="ARBA00023136"/>
    </source>
</evidence>
<evidence type="ECO:0000313" key="9">
    <source>
        <dbReference type="Proteomes" id="UP001595791"/>
    </source>
</evidence>
<keyword evidence="4 7" id="KW-0812">Transmembrane</keyword>